<evidence type="ECO:0000313" key="2">
    <source>
        <dbReference type="EMBL" id="KAK9711929.1"/>
    </source>
</evidence>
<keyword evidence="3" id="KW-1185">Reference proteome</keyword>
<sequence>MDTVKSAQFLALLIGIGIFLPGVTAQLGCHPISILSTTFYTTAVRLEWSTNICALSYMVHQFVDGNIFAEFTVTNPVTFILLPRLNCSYNNIVIQTIAIPAAGLFPDVSTNFTIGYNGDTEVLHLQFNENDRSFQWFPPIVPERCAEKIQYYIEFENENTRESVIITDTSFQIPDHPCTTNVINVTTLIGFDISRSDSVTATALSPISRKPPKHNLTLPGIDTATVYWEMKYEPNNLCQIKAIVFDVTDDTGETLSFQTEISVDTLLISYIFENLQPNTYYTYTACYIMASADKRICSRKEVNFTTLHCESNLRVDQTNDEFIVNWDRCSGNVHGYVLRIQPIEPVHFVPANCHFDLSSTEIILNGADTTSYNFTGAEASFRYTIELLTHYKESTFTDEISIISNERTPGNLVIRTSYQGEPSSPYDVTLKASWNLPCNVNGRVQRFDYSLTGSLNSHSIVSCRDIALSSGSIDVVEGQVTFKAFIPDIIPSFNHTLRVTTVLTRHEGTTMVDLGAPPPAYTSPNWHCTSWIY</sequence>
<dbReference type="InterPro" id="IPR036116">
    <property type="entry name" value="FN3_sf"/>
</dbReference>
<name>A0AAW1K1H0_POPJA</name>
<reference evidence="2 3" key="1">
    <citation type="journal article" date="2024" name="BMC Genomics">
        <title>De novo assembly and annotation of Popillia japonica's genome with initial clues to its potential as an invasive pest.</title>
        <authorList>
            <person name="Cucini C."/>
            <person name="Boschi S."/>
            <person name="Funari R."/>
            <person name="Cardaioli E."/>
            <person name="Iannotti N."/>
            <person name="Marturano G."/>
            <person name="Paoli F."/>
            <person name="Bruttini M."/>
            <person name="Carapelli A."/>
            <person name="Frati F."/>
            <person name="Nardi F."/>
        </authorList>
    </citation>
    <scope>NUCLEOTIDE SEQUENCE [LARGE SCALE GENOMIC DNA]</scope>
    <source>
        <strain evidence="2">DMR45628</strain>
    </source>
</reference>
<dbReference type="EMBL" id="JASPKY010000270">
    <property type="protein sequence ID" value="KAK9711929.1"/>
    <property type="molecule type" value="Genomic_DNA"/>
</dbReference>
<evidence type="ECO:0000256" key="1">
    <source>
        <dbReference type="SAM" id="SignalP"/>
    </source>
</evidence>
<dbReference type="AlphaFoldDB" id="A0AAW1K1H0"/>
<feature type="signal peptide" evidence="1">
    <location>
        <begin position="1"/>
        <end position="25"/>
    </location>
</feature>
<dbReference type="SUPFAM" id="SSF49265">
    <property type="entry name" value="Fibronectin type III"/>
    <property type="match status" value="1"/>
</dbReference>
<dbReference type="Proteomes" id="UP001458880">
    <property type="component" value="Unassembled WGS sequence"/>
</dbReference>
<keyword evidence="1" id="KW-0732">Signal</keyword>
<accession>A0AAW1K1H0</accession>
<proteinExistence type="predicted"/>
<gene>
    <name evidence="2" type="ORF">QE152_g25194</name>
</gene>
<evidence type="ECO:0008006" key="4">
    <source>
        <dbReference type="Google" id="ProtNLM"/>
    </source>
</evidence>
<comment type="caution">
    <text evidence="2">The sequence shown here is derived from an EMBL/GenBank/DDBJ whole genome shotgun (WGS) entry which is preliminary data.</text>
</comment>
<protein>
    <recommendedName>
        <fullName evidence="4">Fibronectin type-III domain-containing protein</fullName>
    </recommendedName>
</protein>
<feature type="chain" id="PRO_5043519807" description="Fibronectin type-III domain-containing protein" evidence="1">
    <location>
        <begin position="26"/>
        <end position="533"/>
    </location>
</feature>
<evidence type="ECO:0000313" key="3">
    <source>
        <dbReference type="Proteomes" id="UP001458880"/>
    </source>
</evidence>
<organism evidence="2 3">
    <name type="scientific">Popillia japonica</name>
    <name type="common">Japanese beetle</name>
    <dbReference type="NCBI Taxonomy" id="7064"/>
    <lineage>
        <taxon>Eukaryota</taxon>
        <taxon>Metazoa</taxon>
        <taxon>Ecdysozoa</taxon>
        <taxon>Arthropoda</taxon>
        <taxon>Hexapoda</taxon>
        <taxon>Insecta</taxon>
        <taxon>Pterygota</taxon>
        <taxon>Neoptera</taxon>
        <taxon>Endopterygota</taxon>
        <taxon>Coleoptera</taxon>
        <taxon>Polyphaga</taxon>
        <taxon>Scarabaeiformia</taxon>
        <taxon>Scarabaeidae</taxon>
        <taxon>Rutelinae</taxon>
        <taxon>Popillia</taxon>
    </lineage>
</organism>